<dbReference type="GO" id="GO:0003729">
    <property type="term" value="F:mRNA binding"/>
    <property type="evidence" value="ECO:0007669"/>
    <property type="project" value="TreeGrafter"/>
</dbReference>
<gene>
    <name evidence="6" type="primary">MNP1</name>
    <name evidence="6" type="ORF">IWQ62_005291</name>
</gene>
<evidence type="ECO:0000313" key="6">
    <source>
        <dbReference type="EMBL" id="KAJ1956483.1"/>
    </source>
</evidence>
<dbReference type="OrthoDB" id="250175at2759"/>
<dbReference type="Pfam" id="PF00542">
    <property type="entry name" value="Ribosomal_L12"/>
    <property type="match status" value="1"/>
</dbReference>
<protein>
    <submittedName>
        <fullName evidence="6">54S ribosomal protein L12, mitochondrial</fullName>
    </submittedName>
</protein>
<dbReference type="GO" id="GO:0003735">
    <property type="term" value="F:structural constituent of ribosome"/>
    <property type="evidence" value="ECO:0007669"/>
    <property type="project" value="InterPro"/>
</dbReference>
<keyword evidence="2 6" id="KW-0689">Ribosomal protein</keyword>
<dbReference type="SUPFAM" id="SSF54736">
    <property type="entry name" value="ClpS-like"/>
    <property type="match status" value="1"/>
</dbReference>
<evidence type="ECO:0000256" key="3">
    <source>
        <dbReference type="ARBA" id="ARBA00023274"/>
    </source>
</evidence>
<dbReference type="PANTHER" id="PTHR45987">
    <property type="entry name" value="39S RIBOSOMAL PROTEIN L12"/>
    <property type="match status" value="1"/>
</dbReference>
<keyword evidence="7" id="KW-1185">Reference proteome</keyword>
<dbReference type="HAMAP" id="MF_00368">
    <property type="entry name" value="Ribosomal_bL12"/>
    <property type="match status" value="1"/>
</dbReference>
<dbReference type="InterPro" id="IPR000206">
    <property type="entry name" value="Ribosomal_bL12"/>
</dbReference>
<dbReference type="Gene3D" id="3.30.1390.10">
    <property type="match status" value="1"/>
</dbReference>
<dbReference type="InterPro" id="IPR014719">
    <property type="entry name" value="Ribosomal_bL12_C/ClpS-like"/>
</dbReference>
<proteinExistence type="inferred from homology"/>
<evidence type="ECO:0000313" key="7">
    <source>
        <dbReference type="Proteomes" id="UP001150925"/>
    </source>
</evidence>
<evidence type="ECO:0000259" key="5">
    <source>
        <dbReference type="Pfam" id="PF16320"/>
    </source>
</evidence>
<dbReference type="InterPro" id="IPR013823">
    <property type="entry name" value="Ribosomal_bL12_C"/>
</dbReference>
<comment type="similarity">
    <text evidence="1">Belongs to the bacterial ribosomal protein bL12 family.</text>
</comment>
<sequence length="206" mass="22139">MGIVQMRSTAFRITSNVFQVAKVQTFGGQYMSARALSYTQRLQAEAAPAKDASSDSPKALDLPTVRATGSQDKLQKIVGEIEKLNLLETADLVDMLKARLNIKDMAMPMMAGAMMGGAAAGGAPAAAAEEKPVEKTEFKVKLEKFEASGKAKIIREVKGMVPNMNLIEAKKFVEGAPKVIKDNVPKEEAEKIKKTLEALGATIVLE</sequence>
<dbReference type="AlphaFoldDB" id="A0A9W8AKQ6"/>
<dbReference type="GO" id="GO:0006412">
    <property type="term" value="P:translation"/>
    <property type="evidence" value="ECO:0007669"/>
    <property type="project" value="InterPro"/>
</dbReference>
<evidence type="ECO:0000256" key="1">
    <source>
        <dbReference type="ARBA" id="ARBA00007197"/>
    </source>
</evidence>
<dbReference type="Pfam" id="PF16320">
    <property type="entry name" value="Ribosomal_L12_N"/>
    <property type="match status" value="1"/>
</dbReference>
<evidence type="ECO:0000259" key="4">
    <source>
        <dbReference type="Pfam" id="PF00542"/>
    </source>
</evidence>
<dbReference type="Gene3D" id="1.20.5.710">
    <property type="entry name" value="Single helix bin"/>
    <property type="match status" value="1"/>
</dbReference>
<dbReference type="EMBL" id="JANBPY010002118">
    <property type="protein sequence ID" value="KAJ1956483.1"/>
    <property type="molecule type" value="Genomic_DNA"/>
</dbReference>
<reference evidence="6" key="1">
    <citation type="submission" date="2022-07" db="EMBL/GenBank/DDBJ databases">
        <title>Phylogenomic reconstructions and comparative analyses of Kickxellomycotina fungi.</title>
        <authorList>
            <person name="Reynolds N.K."/>
            <person name="Stajich J.E."/>
            <person name="Barry K."/>
            <person name="Grigoriev I.V."/>
            <person name="Crous P."/>
            <person name="Smith M.E."/>
        </authorList>
    </citation>
    <scope>NUCLEOTIDE SEQUENCE</scope>
    <source>
        <strain evidence="6">RSA 1196</strain>
    </source>
</reference>
<dbReference type="InterPro" id="IPR008932">
    <property type="entry name" value="Ribosomal_bL12_oligo"/>
</dbReference>
<dbReference type="GO" id="GO:0005762">
    <property type="term" value="C:mitochondrial large ribosomal subunit"/>
    <property type="evidence" value="ECO:0007669"/>
    <property type="project" value="TreeGrafter"/>
</dbReference>
<keyword evidence="3" id="KW-0687">Ribonucleoprotein</keyword>
<accession>A0A9W8AKQ6</accession>
<name>A0A9W8AKQ6_9FUNG</name>
<dbReference type="PANTHER" id="PTHR45987:SF4">
    <property type="entry name" value="LARGE RIBOSOMAL SUBUNIT PROTEIN BL12M"/>
    <property type="match status" value="1"/>
</dbReference>
<feature type="domain" description="Large ribosomal subunit protein bL12 C-terminal" evidence="4">
    <location>
        <begin position="138"/>
        <end position="205"/>
    </location>
</feature>
<dbReference type="FunFam" id="3.30.1390.10:FF:000001">
    <property type="entry name" value="50S ribosomal protein L7/L12"/>
    <property type="match status" value="1"/>
</dbReference>
<evidence type="ECO:0000256" key="2">
    <source>
        <dbReference type="ARBA" id="ARBA00022980"/>
    </source>
</evidence>
<feature type="domain" description="Large ribosomal subunit protein bL12 oligomerization" evidence="5">
    <location>
        <begin position="73"/>
        <end position="122"/>
    </location>
</feature>
<organism evidence="6 7">
    <name type="scientific">Dispira parvispora</name>
    <dbReference type="NCBI Taxonomy" id="1520584"/>
    <lineage>
        <taxon>Eukaryota</taxon>
        <taxon>Fungi</taxon>
        <taxon>Fungi incertae sedis</taxon>
        <taxon>Zoopagomycota</taxon>
        <taxon>Kickxellomycotina</taxon>
        <taxon>Dimargaritomycetes</taxon>
        <taxon>Dimargaritales</taxon>
        <taxon>Dimargaritaceae</taxon>
        <taxon>Dispira</taxon>
    </lineage>
</organism>
<dbReference type="Proteomes" id="UP001150925">
    <property type="component" value="Unassembled WGS sequence"/>
</dbReference>
<comment type="caution">
    <text evidence="6">The sequence shown here is derived from an EMBL/GenBank/DDBJ whole genome shotgun (WGS) entry which is preliminary data.</text>
</comment>
<dbReference type="SUPFAM" id="SSF48300">
    <property type="entry name" value="Ribosomal protein L7/12, oligomerisation (N-terminal) domain"/>
    <property type="match status" value="1"/>
</dbReference>
<dbReference type="CDD" id="cd00387">
    <property type="entry name" value="Ribosomal_L7_L12"/>
    <property type="match status" value="1"/>
</dbReference>
<dbReference type="InterPro" id="IPR036235">
    <property type="entry name" value="Ribosomal_bL12_oligo_N_sf"/>
</dbReference>